<feature type="transmembrane region" description="Helical" evidence="1">
    <location>
        <begin position="169"/>
        <end position="188"/>
    </location>
</feature>
<keyword evidence="1" id="KW-1133">Transmembrane helix</keyword>
<feature type="transmembrane region" description="Helical" evidence="1">
    <location>
        <begin position="209"/>
        <end position="231"/>
    </location>
</feature>
<keyword evidence="4" id="KW-1185">Reference proteome</keyword>
<sequence>MRAIGTVLVVLLHWLMVEATWDGRTLAVGNALAHGPAWLLTWLQPLPLLFFAAGAAARYDLERHPGWRGLHFAGTRMLRMARPVAVLAVAWAASMAALPLLGVPEAAVDRAARIVPQPLWFLGVQVGLLALTPLLLRALRRWGAARVLVVLAALPVVVDVLRFSDQVPVSGVPNVLLVWALPYVGGLVHAQRRLAPPADRRPDALPERAALALLVTGGLAATVLLLATGPYPVSLIGMPGDAISNLGPPTAPVVGFAVAQVAAALLVHDTLARWARRSAVVRWVGARSMGLYLWHLPAVFAVTGVVLVGLDQTLPAPWSAAWWVTRPVHLGVAALVLVGLVAAAARVERRIPRRLGRG</sequence>
<evidence type="ECO:0000313" key="3">
    <source>
        <dbReference type="EMBL" id="GCE77025.1"/>
    </source>
</evidence>
<feature type="transmembrane region" description="Helical" evidence="1">
    <location>
        <begin position="291"/>
        <end position="310"/>
    </location>
</feature>
<accession>A0A402DSE5</accession>
<feature type="transmembrane region" description="Helical" evidence="1">
    <location>
        <begin position="80"/>
        <end position="98"/>
    </location>
</feature>
<dbReference type="AlphaFoldDB" id="A0A402DSE5"/>
<dbReference type="GO" id="GO:0016747">
    <property type="term" value="F:acyltransferase activity, transferring groups other than amino-acyl groups"/>
    <property type="evidence" value="ECO:0007669"/>
    <property type="project" value="InterPro"/>
</dbReference>
<dbReference type="EMBL" id="BIMR01000164">
    <property type="protein sequence ID" value="GCE77025.1"/>
    <property type="molecule type" value="Genomic_DNA"/>
</dbReference>
<feature type="transmembrane region" description="Helical" evidence="1">
    <location>
        <begin position="251"/>
        <end position="271"/>
    </location>
</feature>
<protein>
    <recommendedName>
        <fullName evidence="2">Acyltransferase 3 domain-containing protein</fullName>
    </recommendedName>
</protein>
<gene>
    <name evidence="3" type="ORF">CBZ_20810</name>
</gene>
<reference evidence="3 4" key="1">
    <citation type="submission" date="2019-01" db="EMBL/GenBank/DDBJ databases">
        <title>Draft genome sequence of Cellulomonas takizawaensis strain TKZ-21.</title>
        <authorList>
            <person name="Yamamura H."/>
            <person name="Hayashi T."/>
            <person name="Hamada M."/>
            <person name="Serisawa Y."/>
            <person name="Matsuyama K."/>
            <person name="Nakagawa Y."/>
            <person name="Otoguro M."/>
            <person name="Yanagida F."/>
            <person name="Hayakawa M."/>
        </authorList>
    </citation>
    <scope>NUCLEOTIDE SEQUENCE [LARGE SCALE GENOMIC DNA]</scope>
    <source>
        <strain evidence="3 4">NBRC12680</strain>
    </source>
</reference>
<organism evidence="3 4">
    <name type="scientific">Cellulomonas biazotea</name>
    <dbReference type="NCBI Taxonomy" id="1709"/>
    <lineage>
        <taxon>Bacteria</taxon>
        <taxon>Bacillati</taxon>
        <taxon>Actinomycetota</taxon>
        <taxon>Actinomycetes</taxon>
        <taxon>Micrococcales</taxon>
        <taxon>Cellulomonadaceae</taxon>
        <taxon>Cellulomonas</taxon>
    </lineage>
</organism>
<keyword evidence="1" id="KW-0472">Membrane</keyword>
<evidence type="ECO:0000256" key="1">
    <source>
        <dbReference type="SAM" id="Phobius"/>
    </source>
</evidence>
<feature type="domain" description="Acyltransferase 3" evidence="2">
    <location>
        <begin position="1"/>
        <end position="324"/>
    </location>
</feature>
<name>A0A402DSE5_9CELL</name>
<dbReference type="InterPro" id="IPR002656">
    <property type="entry name" value="Acyl_transf_3_dom"/>
</dbReference>
<feature type="transmembrane region" description="Helical" evidence="1">
    <location>
        <begin position="330"/>
        <end position="347"/>
    </location>
</feature>
<evidence type="ECO:0000259" key="2">
    <source>
        <dbReference type="Pfam" id="PF01757"/>
    </source>
</evidence>
<dbReference type="Proteomes" id="UP000289954">
    <property type="component" value="Unassembled WGS sequence"/>
</dbReference>
<evidence type="ECO:0000313" key="4">
    <source>
        <dbReference type="Proteomes" id="UP000289954"/>
    </source>
</evidence>
<dbReference type="Pfam" id="PF01757">
    <property type="entry name" value="Acyl_transf_3"/>
    <property type="match status" value="1"/>
</dbReference>
<feature type="transmembrane region" description="Helical" evidence="1">
    <location>
        <begin position="118"/>
        <end position="136"/>
    </location>
</feature>
<proteinExistence type="predicted"/>
<feature type="transmembrane region" description="Helical" evidence="1">
    <location>
        <begin position="143"/>
        <end position="163"/>
    </location>
</feature>
<keyword evidence="1" id="KW-0812">Transmembrane</keyword>
<comment type="caution">
    <text evidence="3">The sequence shown here is derived from an EMBL/GenBank/DDBJ whole genome shotgun (WGS) entry which is preliminary data.</text>
</comment>